<dbReference type="PANTHER" id="PTHR35788">
    <property type="entry name" value="EXPORTED PROTEIN-RELATED"/>
    <property type="match status" value="1"/>
</dbReference>
<dbReference type="Proteomes" id="UP000184082">
    <property type="component" value="Unassembled WGS sequence"/>
</dbReference>
<dbReference type="InterPro" id="IPR007391">
    <property type="entry name" value="Vancomycin_resist_VanW"/>
</dbReference>
<sequence>MELAKYVLIVINFYKVNIFNKGIDLPELVEVNMKFEEKKDKNKEKIFSILIVLLSVIFFSSVSVGIALFMIFSDSIHNGVYVENIDVGGLSVAEAVNKVEDEIGDIDGKDKLMLHYKDKVWVFKGNEIGLKYDLKKAINDAFLIGRKGNLLDRFKTVLELFKNPHNISIKTSLDFGKLDKILSAIEKEINKPCVEASIKRIKGKFVIKDEAVGLILDREKTKEIITRELLKRKYDELVEVNLVVKPVYPKYTSEMLSYITDLLGSHTTIFNLNKKGRSHNIYLASKALDGTVLLPGEIFSFNKIVGPRSISNGYQAAPVIYKGELIDGIGGGVCQVSSTIYNSVLKSQLEVIERVNHTIPSTYVPKGLDATVAYGVLDFKFQNTTKYPIYIQSFVKGNKLTVNIYGHKENNQIVKLISKIDKVIKKDTEILFDENLPEDKMIVKSKGRNGYIVSSYMIIYENGREIKRKLISKDYYKPSKEVIIKGTKKIKSDDTSIEEKDKIENQIIN</sequence>
<dbReference type="InterPro" id="IPR011098">
    <property type="entry name" value="G5_dom"/>
</dbReference>
<evidence type="ECO:0000259" key="3">
    <source>
        <dbReference type="PROSITE" id="PS51109"/>
    </source>
</evidence>
<dbReference type="STRING" id="1121266.SAMN02745883_00648"/>
<dbReference type="Gene3D" id="2.20.230.10">
    <property type="entry name" value="Resuscitation-promoting factor rpfb"/>
    <property type="match status" value="1"/>
</dbReference>
<organism evidence="4 5">
    <name type="scientific">Caminicella sporogenes DSM 14501</name>
    <dbReference type="NCBI Taxonomy" id="1121266"/>
    <lineage>
        <taxon>Bacteria</taxon>
        <taxon>Bacillati</taxon>
        <taxon>Bacillota</taxon>
        <taxon>Clostridia</taxon>
        <taxon>Peptostreptococcales</taxon>
        <taxon>Caminicellaceae</taxon>
        <taxon>Caminicella</taxon>
    </lineage>
</organism>
<dbReference type="InterPro" id="IPR052913">
    <property type="entry name" value="Glycopeptide_resist_protein"/>
</dbReference>
<keyword evidence="2" id="KW-1133">Transmembrane helix</keyword>
<dbReference type="EMBL" id="FRAJ01000005">
    <property type="protein sequence ID" value="SHJ87123.1"/>
    <property type="molecule type" value="Genomic_DNA"/>
</dbReference>
<keyword evidence="5" id="KW-1185">Reference proteome</keyword>
<gene>
    <name evidence="4" type="ORF">SAMN02745883_00648</name>
</gene>
<dbReference type="InterPro" id="IPR022029">
    <property type="entry name" value="YoaR-like_PG-bd"/>
</dbReference>
<keyword evidence="1" id="KW-0732">Signal</keyword>
<dbReference type="Pfam" id="PF12229">
    <property type="entry name" value="PG_binding_4"/>
    <property type="match status" value="1"/>
</dbReference>
<dbReference type="PROSITE" id="PS51109">
    <property type="entry name" value="G5"/>
    <property type="match status" value="1"/>
</dbReference>
<dbReference type="Pfam" id="PF07501">
    <property type="entry name" value="G5"/>
    <property type="match status" value="1"/>
</dbReference>
<dbReference type="PANTHER" id="PTHR35788:SF1">
    <property type="entry name" value="EXPORTED PROTEIN"/>
    <property type="match status" value="1"/>
</dbReference>
<evidence type="ECO:0000256" key="2">
    <source>
        <dbReference type="SAM" id="Phobius"/>
    </source>
</evidence>
<feature type="domain" description="G5" evidence="3">
    <location>
        <begin position="410"/>
        <end position="489"/>
    </location>
</feature>
<evidence type="ECO:0000313" key="5">
    <source>
        <dbReference type="Proteomes" id="UP000184082"/>
    </source>
</evidence>
<keyword evidence="2" id="KW-0472">Membrane</keyword>
<accession>A0A1M6MV07</accession>
<name>A0A1M6MV07_9FIRM</name>
<dbReference type="SMART" id="SM01208">
    <property type="entry name" value="G5"/>
    <property type="match status" value="1"/>
</dbReference>
<evidence type="ECO:0000256" key="1">
    <source>
        <dbReference type="ARBA" id="ARBA00022729"/>
    </source>
</evidence>
<feature type="transmembrane region" description="Helical" evidence="2">
    <location>
        <begin position="46"/>
        <end position="72"/>
    </location>
</feature>
<evidence type="ECO:0000313" key="4">
    <source>
        <dbReference type="EMBL" id="SHJ87123.1"/>
    </source>
</evidence>
<keyword evidence="2" id="KW-0812">Transmembrane</keyword>
<proteinExistence type="predicted"/>
<protein>
    <submittedName>
        <fullName evidence="4">Vancomycin resistance protein YoaR, contains peptidoglycan-binding and VanW domains</fullName>
    </submittedName>
</protein>
<dbReference type="Pfam" id="PF04294">
    <property type="entry name" value="VanW"/>
    <property type="match status" value="1"/>
</dbReference>
<reference evidence="4 5" key="1">
    <citation type="submission" date="2016-11" db="EMBL/GenBank/DDBJ databases">
        <authorList>
            <person name="Jaros S."/>
            <person name="Januszkiewicz K."/>
            <person name="Wedrychowicz H."/>
        </authorList>
    </citation>
    <scope>NUCLEOTIDE SEQUENCE [LARGE SCALE GENOMIC DNA]</scope>
    <source>
        <strain evidence="4 5">DSM 14501</strain>
    </source>
</reference>
<dbReference type="AlphaFoldDB" id="A0A1M6MV07"/>